<protein>
    <submittedName>
        <fullName evidence="8">CD244 protein</fullName>
    </submittedName>
</protein>
<dbReference type="InterPro" id="IPR024303">
    <property type="entry name" value="NK_rcpt_2B4_Ig_dom"/>
</dbReference>
<accession>A0A7L0P2S3</accession>
<dbReference type="Gene3D" id="2.60.40.10">
    <property type="entry name" value="Immunoglobulins"/>
    <property type="match status" value="2"/>
</dbReference>
<dbReference type="SUPFAM" id="SSF48726">
    <property type="entry name" value="Immunoglobulin"/>
    <property type="match status" value="1"/>
</dbReference>
<dbReference type="GO" id="GO:0009897">
    <property type="term" value="C:external side of plasma membrane"/>
    <property type="evidence" value="ECO:0007669"/>
    <property type="project" value="TreeGrafter"/>
</dbReference>
<keyword evidence="6" id="KW-0812">Transmembrane</keyword>
<feature type="non-terminal residue" evidence="8">
    <location>
        <position position="350"/>
    </location>
</feature>
<gene>
    <name evidence="8" type="primary">Cd244</name>
    <name evidence="8" type="ORF">MESCAY_R12732</name>
</gene>
<organism evidence="8 9">
    <name type="scientific">Mesembrinibis cayennensis</name>
    <dbReference type="NCBI Taxonomy" id="1118748"/>
    <lineage>
        <taxon>Eukaryota</taxon>
        <taxon>Metazoa</taxon>
        <taxon>Chordata</taxon>
        <taxon>Craniata</taxon>
        <taxon>Vertebrata</taxon>
        <taxon>Euteleostomi</taxon>
        <taxon>Archelosauria</taxon>
        <taxon>Archosauria</taxon>
        <taxon>Dinosauria</taxon>
        <taxon>Saurischia</taxon>
        <taxon>Theropoda</taxon>
        <taxon>Coelurosauria</taxon>
        <taxon>Aves</taxon>
        <taxon>Neognathae</taxon>
        <taxon>Neoaves</taxon>
        <taxon>Aequornithes</taxon>
        <taxon>Pelecaniformes</taxon>
        <taxon>Threskiornithidae</taxon>
        <taxon>Mesembrinibis</taxon>
    </lineage>
</organism>
<keyword evidence="4" id="KW-0325">Glycoprotein</keyword>
<feature type="domain" description="Natural killer cell receptor 2B4 immunoglobulin" evidence="7">
    <location>
        <begin position="14"/>
        <end position="112"/>
    </location>
</feature>
<dbReference type="PANTHER" id="PTHR12080:SF56">
    <property type="entry name" value="NATURAL KILLER CELL RECEPTOR 2B4"/>
    <property type="match status" value="1"/>
</dbReference>
<dbReference type="AlphaFoldDB" id="A0A7L0P2S3"/>
<evidence type="ECO:0000256" key="1">
    <source>
        <dbReference type="ARBA" id="ARBA00004370"/>
    </source>
</evidence>
<comment type="caution">
    <text evidence="8">The sequence shown here is derived from an EMBL/GenBank/DDBJ whole genome shotgun (WGS) entry which is preliminary data.</text>
</comment>
<evidence type="ECO:0000259" key="7">
    <source>
        <dbReference type="Pfam" id="PF11465"/>
    </source>
</evidence>
<comment type="subcellular location">
    <subcellularLocation>
        <location evidence="1">Membrane</location>
    </subcellularLocation>
</comment>
<feature type="region of interest" description="Disordered" evidence="5">
    <location>
        <begin position="316"/>
        <end position="336"/>
    </location>
</feature>
<dbReference type="GO" id="GO:0002323">
    <property type="term" value="P:natural killer cell activation involved in immune response"/>
    <property type="evidence" value="ECO:0007669"/>
    <property type="project" value="TreeGrafter"/>
</dbReference>
<keyword evidence="3 6" id="KW-0472">Membrane</keyword>
<keyword evidence="6" id="KW-1133">Transmembrane helix</keyword>
<feature type="transmembrane region" description="Helical" evidence="6">
    <location>
        <begin position="215"/>
        <end position="236"/>
    </location>
</feature>
<evidence type="ECO:0000256" key="4">
    <source>
        <dbReference type="ARBA" id="ARBA00023180"/>
    </source>
</evidence>
<evidence type="ECO:0000256" key="6">
    <source>
        <dbReference type="SAM" id="Phobius"/>
    </source>
</evidence>
<dbReference type="GO" id="GO:0042288">
    <property type="term" value="F:MHC class I protein binding"/>
    <property type="evidence" value="ECO:0007669"/>
    <property type="project" value="TreeGrafter"/>
</dbReference>
<feature type="non-terminal residue" evidence="8">
    <location>
        <position position="1"/>
    </location>
</feature>
<evidence type="ECO:0000313" key="8">
    <source>
        <dbReference type="EMBL" id="NXK99850.1"/>
    </source>
</evidence>
<dbReference type="Proteomes" id="UP000574277">
    <property type="component" value="Unassembled WGS sequence"/>
</dbReference>
<evidence type="ECO:0000256" key="3">
    <source>
        <dbReference type="ARBA" id="ARBA00023136"/>
    </source>
</evidence>
<reference evidence="8 9" key="1">
    <citation type="submission" date="2019-09" db="EMBL/GenBank/DDBJ databases">
        <title>Bird 10,000 Genomes (B10K) Project - Family phase.</title>
        <authorList>
            <person name="Zhang G."/>
        </authorList>
    </citation>
    <scope>NUCLEOTIDE SEQUENCE [LARGE SCALE GENOMIC DNA]</scope>
    <source>
        <strain evidence="8">B10K-DU-001-44</strain>
        <tissue evidence="8">Muscle</tissue>
    </source>
</reference>
<keyword evidence="9" id="KW-1185">Reference proteome</keyword>
<dbReference type="EMBL" id="VXAT01001347">
    <property type="protein sequence ID" value="NXK99850.1"/>
    <property type="molecule type" value="Genomic_DNA"/>
</dbReference>
<evidence type="ECO:0000256" key="2">
    <source>
        <dbReference type="ARBA" id="ARBA00022729"/>
    </source>
</evidence>
<dbReference type="InterPro" id="IPR013783">
    <property type="entry name" value="Ig-like_fold"/>
</dbReference>
<sequence length="350" mass="38618">SALGLPACREQAVSAGGTLRLQPEKPPQRWVKVEWRVTLDTGPRWLFLMAEKNKSDISSSKTPFSGRAVFQQDPLSLRISPVGTVDSGVYRADFENASGHVTILCFRVLVWEPVHQPHLEARVLHREQSWCNLSLVCTVPSAGNVSYTWSCTGDPLGALERQPRLRLQVHRDASPTVCHCNVSNPVSWSTASTDDLAACCPPFSSPSSPGLSDIVPWWAVAVSLVLALATAVAIVVTCHWWRKRRKVPSEGHAEQMLTVYEEVGKARTSQNSVNHPFCPKFGFLCASQPFFPQQGPGRPQQPESCTIYSTVQPTRRVSLSPRSRSSPQSPSLRRKRLDPALVSTAYVEVT</sequence>
<evidence type="ECO:0000256" key="5">
    <source>
        <dbReference type="SAM" id="MobiDB-lite"/>
    </source>
</evidence>
<feature type="compositionally biased region" description="Low complexity" evidence="5">
    <location>
        <begin position="316"/>
        <end position="331"/>
    </location>
</feature>
<dbReference type="PANTHER" id="PTHR12080">
    <property type="entry name" value="SIGNALING LYMPHOCYTIC ACTIVATION MOLECULE"/>
    <property type="match status" value="1"/>
</dbReference>
<name>A0A7L0P2S3_9AVES</name>
<dbReference type="Pfam" id="PF11465">
    <property type="entry name" value="Receptor_2B4"/>
    <property type="match status" value="1"/>
</dbReference>
<dbReference type="InterPro" id="IPR036179">
    <property type="entry name" value="Ig-like_dom_sf"/>
</dbReference>
<evidence type="ECO:0000313" key="9">
    <source>
        <dbReference type="Proteomes" id="UP000574277"/>
    </source>
</evidence>
<keyword evidence="2" id="KW-0732">Signal</keyword>
<dbReference type="InterPro" id="IPR015631">
    <property type="entry name" value="CD2/SLAM_rcpt"/>
</dbReference>
<proteinExistence type="predicted"/>